<evidence type="ECO:0000313" key="9">
    <source>
        <dbReference type="EMBL" id="SPF47426.1"/>
    </source>
</evidence>
<dbReference type="AlphaFoldDB" id="A0A2U3L6A8"/>
<feature type="compositionally biased region" description="Polar residues" evidence="6">
    <location>
        <begin position="1"/>
        <end position="12"/>
    </location>
</feature>
<evidence type="ECO:0000256" key="4">
    <source>
        <dbReference type="ARBA" id="ARBA00023098"/>
    </source>
</evidence>
<keyword evidence="3 9" id="KW-0808">Transferase</keyword>
<dbReference type="SUPFAM" id="SSF69593">
    <property type="entry name" value="Glycerol-3-phosphate (1)-acyltransferase"/>
    <property type="match status" value="1"/>
</dbReference>
<dbReference type="EC" id="2.3.1.51" evidence="9"/>
<proteinExistence type="predicted"/>
<evidence type="ECO:0000256" key="6">
    <source>
        <dbReference type="SAM" id="MobiDB-lite"/>
    </source>
</evidence>
<dbReference type="GO" id="GO:0006654">
    <property type="term" value="P:phosphatidic acid biosynthetic process"/>
    <property type="evidence" value="ECO:0007669"/>
    <property type="project" value="TreeGrafter"/>
</dbReference>
<gene>
    <name evidence="9" type="ORF">SBA1_740040</name>
</gene>
<accession>A0A2U3L6A8</accession>
<dbReference type="PANTHER" id="PTHR10434">
    <property type="entry name" value="1-ACYL-SN-GLYCEROL-3-PHOSPHATE ACYLTRANSFERASE"/>
    <property type="match status" value="1"/>
</dbReference>
<evidence type="ECO:0000256" key="5">
    <source>
        <dbReference type="ARBA" id="ARBA00023315"/>
    </source>
</evidence>
<keyword evidence="4" id="KW-0443">Lipid metabolism</keyword>
<dbReference type="GO" id="GO:0003841">
    <property type="term" value="F:1-acylglycerol-3-phosphate O-acyltransferase activity"/>
    <property type="evidence" value="ECO:0007669"/>
    <property type="project" value="UniProtKB-EC"/>
</dbReference>
<comment type="pathway">
    <text evidence="1">Lipid metabolism.</text>
</comment>
<keyword evidence="5 9" id="KW-0012">Acyltransferase</keyword>
<feature type="region of interest" description="Disordered" evidence="6">
    <location>
        <begin position="1"/>
        <end position="21"/>
    </location>
</feature>
<evidence type="ECO:0000256" key="3">
    <source>
        <dbReference type="ARBA" id="ARBA00022679"/>
    </source>
</evidence>
<feature type="domain" description="Phospholipid/glycerol acyltransferase" evidence="8">
    <location>
        <begin position="117"/>
        <end position="231"/>
    </location>
</feature>
<keyword evidence="2" id="KW-0444">Lipid biosynthesis</keyword>
<feature type="transmembrane region" description="Helical" evidence="7">
    <location>
        <begin position="59"/>
        <end position="77"/>
    </location>
</feature>
<dbReference type="EMBL" id="OMOD01000171">
    <property type="protein sequence ID" value="SPF47426.1"/>
    <property type="molecule type" value="Genomic_DNA"/>
</dbReference>
<evidence type="ECO:0000313" key="10">
    <source>
        <dbReference type="Proteomes" id="UP000238701"/>
    </source>
</evidence>
<name>A0A2U3L6A8_9BACT</name>
<keyword evidence="7" id="KW-0812">Transmembrane</keyword>
<evidence type="ECO:0000259" key="8">
    <source>
        <dbReference type="SMART" id="SM00563"/>
    </source>
</evidence>
<evidence type="ECO:0000256" key="1">
    <source>
        <dbReference type="ARBA" id="ARBA00005189"/>
    </source>
</evidence>
<dbReference type="InterPro" id="IPR002123">
    <property type="entry name" value="Plipid/glycerol_acylTrfase"/>
</dbReference>
<keyword evidence="7" id="KW-1133">Transmembrane helix</keyword>
<dbReference type="SMART" id="SM00563">
    <property type="entry name" value="PlsC"/>
    <property type="match status" value="1"/>
</dbReference>
<dbReference type="PANTHER" id="PTHR10434:SF64">
    <property type="entry name" value="1-ACYL-SN-GLYCEROL-3-PHOSPHATE ACYLTRANSFERASE-RELATED"/>
    <property type="match status" value="1"/>
</dbReference>
<evidence type="ECO:0000256" key="2">
    <source>
        <dbReference type="ARBA" id="ARBA00022516"/>
    </source>
</evidence>
<evidence type="ECO:0000256" key="7">
    <source>
        <dbReference type="SAM" id="Phobius"/>
    </source>
</evidence>
<organism evidence="9 10">
    <name type="scientific">Candidatus Sulfotelmatobacter kueseliae</name>
    <dbReference type="NCBI Taxonomy" id="2042962"/>
    <lineage>
        <taxon>Bacteria</taxon>
        <taxon>Pseudomonadati</taxon>
        <taxon>Acidobacteriota</taxon>
        <taxon>Terriglobia</taxon>
        <taxon>Terriglobales</taxon>
        <taxon>Candidatus Korobacteraceae</taxon>
        <taxon>Candidatus Sulfotelmatobacter</taxon>
    </lineage>
</organism>
<dbReference type="Pfam" id="PF01553">
    <property type="entry name" value="Acyltransferase"/>
    <property type="match status" value="1"/>
</dbReference>
<protein>
    <submittedName>
        <fullName evidence="9">1-acyl-sn-glycerol-3-phosphate acyltransferase</fullName>
        <ecNumber evidence="9">2.3.1.51</ecNumber>
    </submittedName>
</protein>
<dbReference type="CDD" id="cd07989">
    <property type="entry name" value="LPLAT_AGPAT-like"/>
    <property type="match status" value="1"/>
</dbReference>
<dbReference type="Proteomes" id="UP000238701">
    <property type="component" value="Unassembled WGS sequence"/>
</dbReference>
<reference evidence="10" key="1">
    <citation type="submission" date="2018-02" db="EMBL/GenBank/DDBJ databases">
        <authorList>
            <person name="Hausmann B."/>
        </authorList>
    </citation>
    <scope>NUCLEOTIDE SEQUENCE [LARGE SCALE GENOMIC DNA]</scope>
    <source>
        <strain evidence="10">Peat soil MAG SbA1</strain>
    </source>
</reference>
<keyword evidence="7" id="KW-0472">Membrane</keyword>
<sequence>MQEVKSSVSQVENEPAEDGAAPVASASLPVLERRFLDAIPRREYGWGSRLRSYLIIDPLIWLYTLVLGTIVLIVGLFDPGGRRQHRIAAAWSWLITKTMISPVKVTGLDKIDTSKAHVYAVNHSSALDIPVLYVYLPFQFRIAFKKELLSYPGVGWYLKQSGQICLDQQNPARSVGSIRTALKDLRTGMPLVIFPEGGRTPDGEIKQFLPGAFFLAIKAQVDIVPVALVGTFELLPMNTYHIKCHPLEMRVGEPIPTAGLTTRDLEGLSNRVKAAMESLYYSEGPAS</sequence>